<evidence type="ECO:0000256" key="15">
    <source>
        <dbReference type="ARBA" id="ARBA00048914"/>
    </source>
</evidence>
<evidence type="ECO:0000256" key="1">
    <source>
        <dbReference type="ARBA" id="ARBA00001974"/>
    </source>
</evidence>
<gene>
    <name evidence="16" type="primary">murB</name>
    <name evidence="18" type="ORF">A3C19_01875</name>
</gene>
<dbReference type="GO" id="GO:0008762">
    <property type="term" value="F:UDP-N-acetylmuramate dehydrogenase activity"/>
    <property type="evidence" value="ECO:0007669"/>
    <property type="project" value="UniProtKB-UniRule"/>
</dbReference>
<evidence type="ECO:0000256" key="4">
    <source>
        <dbReference type="ARBA" id="ARBA00004752"/>
    </source>
</evidence>
<keyword evidence="9 16" id="KW-0521">NADP</keyword>
<dbReference type="Proteomes" id="UP000178532">
    <property type="component" value="Unassembled WGS sequence"/>
</dbReference>
<evidence type="ECO:0000256" key="10">
    <source>
        <dbReference type="ARBA" id="ARBA00022960"/>
    </source>
</evidence>
<evidence type="ECO:0000256" key="2">
    <source>
        <dbReference type="ARBA" id="ARBA00003921"/>
    </source>
</evidence>
<dbReference type="InterPro" id="IPR016166">
    <property type="entry name" value="FAD-bd_PCMH"/>
</dbReference>
<dbReference type="InterPro" id="IPR011601">
    <property type="entry name" value="MurB_C"/>
</dbReference>
<dbReference type="AlphaFoldDB" id="A0A1F6DJ90"/>
<dbReference type="EC" id="1.3.1.98" evidence="16"/>
<evidence type="ECO:0000259" key="17">
    <source>
        <dbReference type="PROSITE" id="PS51387"/>
    </source>
</evidence>
<evidence type="ECO:0000256" key="14">
    <source>
        <dbReference type="ARBA" id="ARBA00023316"/>
    </source>
</evidence>
<dbReference type="NCBIfam" id="TIGR00179">
    <property type="entry name" value="murB"/>
    <property type="match status" value="1"/>
</dbReference>
<evidence type="ECO:0000256" key="6">
    <source>
        <dbReference type="ARBA" id="ARBA00022618"/>
    </source>
</evidence>
<evidence type="ECO:0000256" key="5">
    <source>
        <dbReference type="ARBA" id="ARBA00022490"/>
    </source>
</evidence>
<dbReference type="InterPro" id="IPR006094">
    <property type="entry name" value="Oxid_FAD_bind_N"/>
</dbReference>
<comment type="catalytic activity">
    <reaction evidence="15 16">
        <text>UDP-N-acetyl-alpha-D-muramate + NADP(+) = UDP-N-acetyl-3-O-(1-carboxyvinyl)-alpha-D-glucosamine + NADPH + H(+)</text>
        <dbReference type="Rhea" id="RHEA:12248"/>
        <dbReference type="ChEBI" id="CHEBI:15378"/>
        <dbReference type="ChEBI" id="CHEBI:57783"/>
        <dbReference type="ChEBI" id="CHEBI:58349"/>
        <dbReference type="ChEBI" id="CHEBI:68483"/>
        <dbReference type="ChEBI" id="CHEBI:70757"/>
        <dbReference type="EC" id="1.3.1.98"/>
    </reaction>
</comment>
<keyword evidence="14 16" id="KW-0961">Cell wall biogenesis/degradation</keyword>
<feature type="active site" evidence="16">
    <location>
        <position position="352"/>
    </location>
</feature>
<dbReference type="PANTHER" id="PTHR21071">
    <property type="entry name" value="UDP-N-ACETYLENOLPYRUVOYLGLUCOSAMINE REDUCTASE"/>
    <property type="match status" value="1"/>
</dbReference>
<name>A0A1F6DJ90_9BACT</name>
<protein>
    <recommendedName>
        <fullName evidence="16">UDP-N-acetylenolpyruvoylglucosamine reductase</fullName>
        <ecNumber evidence="16">1.3.1.98</ecNumber>
    </recommendedName>
    <alternativeName>
        <fullName evidence="16">UDP-N-acetylmuramate dehydrogenase</fullName>
    </alternativeName>
</protein>
<comment type="pathway">
    <text evidence="4 16">Cell wall biogenesis; peptidoglycan biosynthesis.</text>
</comment>
<dbReference type="NCBIfam" id="NF010478">
    <property type="entry name" value="PRK13903.1"/>
    <property type="match status" value="1"/>
</dbReference>
<dbReference type="Gene3D" id="3.90.78.10">
    <property type="entry name" value="UDP-N-acetylenolpyruvoylglucosamine reductase, C-terminal domain"/>
    <property type="match status" value="1"/>
</dbReference>
<comment type="similarity">
    <text evidence="16">Belongs to the MurB family.</text>
</comment>
<organism evidence="18 19">
    <name type="scientific">Candidatus Kaiserbacteria bacterium RIFCSPHIGHO2_02_FULL_54_22</name>
    <dbReference type="NCBI Taxonomy" id="1798495"/>
    <lineage>
        <taxon>Bacteria</taxon>
        <taxon>Candidatus Kaiseribacteriota</taxon>
    </lineage>
</organism>
<dbReference type="InterPro" id="IPR003170">
    <property type="entry name" value="MurB"/>
</dbReference>
<dbReference type="Gene3D" id="3.30.465.10">
    <property type="match status" value="1"/>
</dbReference>
<dbReference type="PROSITE" id="PS51387">
    <property type="entry name" value="FAD_PCMH"/>
    <property type="match status" value="1"/>
</dbReference>
<dbReference type="Pfam" id="PF01565">
    <property type="entry name" value="FAD_binding_4"/>
    <property type="match status" value="1"/>
</dbReference>
<dbReference type="GO" id="GO:0051301">
    <property type="term" value="P:cell division"/>
    <property type="evidence" value="ECO:0007669"/>
    <property type="project" value="UniProtKB-KW"/>
</dbReference>
<dbReference type="GO" id="GO:0071949">
    <property type="term" value="F:FAD binding"/>
    <property type="evidence" value="ECO:0007669"/>
    <property type="project" value="InterPro"/>
</dbReference>
<keyword evidence="10 16" id="KW-0133">Cell shape</keyword>
<dbReference type="InterPro" id="IPR036318">
    <property type="entry name" value="FAD-bd_PCMH-like_sf"/>
</dbReference>
<accession>A0A1F6DJ90</accession>
<keyword evidence="11 16" id="KW-0573">Peptidoglycan synthesis</keyword>
<dbReference type="GO" id="GO:0071555">
    <property type="term" value="P:cell wall organization"/>
    <property type="evidence" value="ECO:0007669"/>
    <property type="project" value="UniProtKB-KW"/>
</dbReference>
<dbReference type="EMBL" id="MFLI01000020">
    <property type="protein sequence ID" value="OGG61483.1"/>
    <property type="molecule type" value="Genomic_DNA"/>
</dbReference>
<dbReference type="SUPFAM" id="SSF56194">
    <property type="entry name" value="Uridine diphospho-N-Acetylenolpyruvylglucosamine reductase, MurB, C-terminal domain"/>
    <property type="match status" value="1"/>
</dbReference>
<dbReference type="SUPFAM" id="SSF56176">
    <property type="entry name" value="FAD-binding/transporter-associated domain-like"/>
    <property type="match status" value="1"/>
</dbReference>
<keyword evidence="8 16" id="KW-0274">FAD</keyword>
<evidence type="ECO:0000256" key="9">
    <source>
        <dbReference type="ARBA" id="ARBA00022857"/>
    </source>
</evidence>
<evidence type="ECO:0000256" key="12">
    <source>
        <dbReference type="ARBA" id="ARBA00023002"/>
    </source>
</evidence>
<keyword evidence="7 16" id="KW-0285">Flavoprotein</keyword>
<dbReference type="GO" id="GO:0005829">
    <property type="term" value="C:cytosol"/>
    <property type="evidence" value="ECO:0007669"/>
    <property type="project" value="TreeGrafter"/>
</dbReference>
<feature type="domain" description="FAD-binding PCMH-type" evidence="17">
    <location>
        <begin position="16"/>
        <end position="188"/>
    </location>
</feature>
<dbReference type="STRING" id="1798495.A3C19_01875"/>
<keyword evidence="13 16" id="KW-0131">Cell cycle</keyword>
<evidence type="ECO:0000256" key="7">
    <source>
        <dbReference type="ARBA" id="ARBA00022630"/>
    </source>
</evidence>
<dbReference type="HAMAP" id="MF_00037">
    <property type="entry name" value="MurB"/>
    <property type="match status" value="1"/>
</dbReference>
<keyword evidence="12 16" id="KW-0560">Oxidoreductase</keyword>
<comment type="cofactor">
    <cofactor evidence="1 16">
        <name>FAD</name>
        <dbReference type="ChEBI" id="CHEBI:57692"/>
    </cofactor>
</comment>
<keyword evidence="6 16" id="KW-0132">Cell division</keyword>
<dbReference type="InterPro" id="IPR016167">
    <property type="entry name" value="FAD-bd_PCMH_sub1"/>
</dbReference>
<dbReference type="InterPro" id="IPR036635">
    <property type="entry name" value="MurB_C_sf"/>
</dbReference>
<evidence type="ECO:0000256" key="3">
    <source>
        <dbReference type="ARBA" id="ARBA00004496"/>
    </source>
</evidence>
<feature type="active site" description="Proton donor" evidence="16">
    <location>
        <position position="245"/>
    </location>
</feature>
<evidence type="ECO:0000256" key="11">
    <source>
        <dbReference type="ARBA" id="ARBA00022984"/>
    </source>
</evidence>
<dbReference type="UniPathway" id="UPA00219"/>
<evidence type="ECO:0000256" key="16">
    <source>
        <dbReference type="HAMAP-Rule" id="MF_00037"/>
    </source>
</evidence>
<dbReference type="Gene3D" id="3.30.43.10">
    <property type="entry name" value="Uridine Diphospho-n-acetylenolpyruvylglucosamine Reductase, domain 2"/>
    <property type="match status" value="1"/>
</dbReference>
<dbReference type="GO" id="GO:0009252">
    <property type="term" value="P:peptidoglycan biosynthetic process"/>
    <property type="evidence" value="ECO:0007669"/>
    <property type="project" value="UniProtKB-UniRule"/>
</dbReference>
<keyword evidence="5 16" id="KW-0963">Cytoplasm</keyword>
<dbReference type="InterPro" id="IPR016169">
    <property type="entry name" value="FAD-bd_PCMH_sub2"/>
</dbReference>
<comment type="caution">
    <text evidence="16">Lacks conserved residue(s) required for the propagation of feature annotation.</text>
</comment>
<sequence>MNLQEHIPLAPFTTFHIGGPARFFILAQTTDEVIQALAFARERSLPLFVLGGGSNILVADNGFDGLVLAVRIPGITSENRDGYASVTAGAGVVWDELVAWAVRRGFAGFECLSGIPGTVGGAVIANVGAYGAQCSDTFVSAEALDLHDNGAPKVLTKDECRFTYHDSLFCREPGRYLVVRATFALPTNGAPRFAYKDNRFDLSALATKNGRPPTLANVRNMVLDVREQKGNLIMEDCVSYKGAGSFFHMPFVSPQQYEHVKSRARALDAEKEERLRPWAWEQPDGSYKLAPGFLLEYTEFQKGHVRGAVGISPKHTLAIINVADARASDVAGLARDMCDAIEKIFGVRLEREVKYVGFE</sequence>
<dbReference type="PANTHER" id="PTHR21071:SF4">
    <property type="entry name" value="UDP-N-ACETYLENOLPYRUVOYLGLUCOSAMINE REDUCTASE"/>
    <property type="match status" value="1"/>
</dbReference>
<evidence type="ECO:0000313" key="19">
    <source>
        <dbReference type="Proteomes" id="UP000178532"/>
    </source>
</evidence>
<evidence type="ECO:0000313" key="18">
    <source>
        <dbReference type="EMBL" id="OGG61483.1"/>
    </source>
</evidence>
<reference evidence="18 19" key="1">
    <citation type="journal article" date="2016" name="Nat. Commun.">
        <title>Thousands of microbial genomes shed light on interconnected biogeochemical processes in an aquifer system.</title>
        <authorList>
            <person name="Anantharaman K."/>
            <person name="Brown C.T."/>
            <person name="Hug L.A."/>
            <person name="Sharon I."/>
            <person name="Castelle C.J."/>
            <person name="Probst A.J."/>
            <person name="Thomas B.C."/>
            <person name="Singh A."/>
            <person name="Wilkins M.J."/>
            <person name="Karaoz U."/>
            <person name="Brodie E.L."/>
            <person name="Williams K.H."/>
            <person name="Hubbard S.S."/>
            <person name="Banfield J.F."/>
        </authorList>
    </citation>
    <scope>NUCLEOTIDE SEQUENCE [LARGE SCALE GENOMIC DNA]</scope>
</reference>
<comment type="subcellular location">
    <subcellularLocation>
        <location evidence="3 16">Cytoplasm</location>
    </subcellularLocation>
</comment>
<dbReference type="Pfam" id="PF02873">
    <property type="entry name" value="MurB_C"/>
    <property type="match status" value="1"/>
</dbReference>
<evidence type="ECO:0000256" key="13">
    <source>
        <dbReference type="ARBA" id="ARBA00023306"/>
    </source>
</evidence>
<evidence type="ECO:0000256" key="8">
    <source>
        <dbReference type="ARBA" id="ARBA00022827"/>
    </source>
</evidence>
<dbReference type="GO" id="GO:0008360">
    <property type="term" value="P:regulation of cell shape"/>
    <property type="evidence" value="ECO:0007669"/>
    <property type="project" value="UniProtKB-KW"/>
</dbReference>
<proteinExistence type="inferred from homology"/>
<comment type="caution">
    <text evidence="18">The sequence shown here is derived from an EMBL/GenBank/DDBJ whole genome shotgun (WGS) entry which is preliminary data.</text>
</comment>
<comment type="function">
    <text evidence="2 16">Cell wall formation.</text>
</comment>